<organism evidence="7 8">
    <name type="scientific">Synaphobranchus kaupii</name>
    <name type="common">Kaup's arrowtooth eel</name>
    <dbReference type="NCBI Taxonomy" id="118154"/>
    <lineage>
        <taxon>Eukaryota</taxon>
        <taxon>Metazoa</taxon>
        <taxon>Chordata</taxon>
        <taxon>Craniata</taxon>
        <taxon>Vertebrata</taxon>
        <taxon>Euteleostomi</taxon>
        <taxon>Actinopterygii</taxon>
        <taxon>Neopterygii</taxon>
        <taxon>Teleostei</taxon>
        <taxon>Anguilliformes</taxon>
        <taxon>Synaphobranchidae</taxon>
        <taxon>Synaphobranchus</taxon>
    </lineage>
</organism>
<sequence>MEMEFSRKRRRSFTTLEKCLIFLFVALTGVSIGLIVAYVTERKSSAGGGGDAVTDSGCGNPQKLTEPSGEFTSKDYPSSYDNGDSCSWHITVSPDKVIHLWFEDFSLEETDLCSSDFITVQDNLGIIGKYCGRTKPKPLVSLGNSLMVYFNTNDQGIDKGFKARYNAVAPESIAEITGAGGHLQGSNGELQSPGFPVQNYENAALYQWRITVPAGEQVRLTFSSFDLVPDNCGDYVDVYDSAHLGKG</sequence>
<evidence type="ECO:0000313" key="7">
    <source>
        <dbReference type="EMBL" id="KAJ8336200.1"/>
    </source>
</evidence>
<evidence type="ECO:0000256" key="3">
    <source>
        <dbReference type="PROSITE-ProRule" id="PRU00059"/>
    </source>
</evidence>
<accession>A0A9Q1ECF1</accession>
<feature type="domain" description="CUB" evidence="6">
    <location>
        <begin position="179"/>
        <end position="247"/>
    </location>
</feature>
<dbReference type="InterPro" id="IPR035914">
    <property type="entry name" value="Sperma_CUB_dom_sf"/>
</dbReference>
<keyword evidence="2" id="KW-1015">Disulfide bond</keyword>
<dbReference type="OrthoDB" id="8933955at2759"/>
<reference evidence="7" key="1">
    <citation type="journal article" date="2023" name="Science">
        <title>Genome structures resolve the early diversification of teleost fishes.</title>
        <authorList>
            <person name="Parey E."/>
            <person name="Louis A."/>
            <person name="Montfort J."/>
            <person name="Bouchez O."/>
            <person name="Roques C."/>
            <person name="Iampietro C."/>
            <person name="Lluch J."/>
            <person name="Castinel A."/>
            <person name="Donnadieu C."/>
            <person name="Desvignes T."/>
            <person name="Floi Bucao C."/>
            <person name="Jouanno E."/>
            <person name="Wen M."/>
            <person name="Mejri S."/>
            <person name="Dirks R."/>
            <person name="Jansen H."/>
            <person name="Henkel C."/>
            <person name="Chen W.J."/>
            <person name="Zahm M."/>
            <person name="Cabau C."/>
            <person name="Klopp C."/>
            <person name="Thompson A.W."/>
            <person name="Robinson-Rechavi M."/>
            <person name="Braasch I."/>
            <person name="Lecointre G."/>
            <person name="Bobe J."/>
            <person name="Postlethwait J.H."/>
            <person name="Berthelot C."/>
            <person name="Roest Crollius H."/>
            <person name="Guiguen Y."/>
        </authorList>
    </citation>
    <scope>NUCLEOTIDE SEQUENCE</scope>
    <source>
        <strain evidence="7">WJC10195</strain>
    </source>
</reference>
<keyword evidence="5" id="KW-1133">Transmembrane helix</keyword>
<dbReference type="FunFam" id="2.60.120.290:FF:000005">
    <property type="entry name" value="Procollagen C-endopeptidase enhancer 1"/>
    <property type="match status" value="1"/>
</dbReference>
<keyword evidence="8" id="KW-1185">Reference proteome</keyword>
<feature type="transmembrane region" description="Helical" evidence="5">
    <location>
        <begin position="20"/>
        <end position="39"/>
    </location>
</feature>
<dbReference type="AlphaFoldDB" id="A0A9Q1ECF1"/>
<dbReference type="Proteomes" id="UP001152622">
    <property type="component" value="Chromosome 20"/>
</dbReference>
<dbReference type="EMBL" id="JAINUF010000020">
    <property type="protein sequence ID" value="KAJ8336200.1"/>
    <property type="molecule type" value="Genomic_DNA"/>
</dbReference>
<evidence type="ECO:0000256" key="5">
    <source>
        <dbReference type="SAM" id="Phobius"/>
    </source>
</evidence>
<name>A0A9Q1ECF1_SYNKA</name>
<protein>
    <recommendedName>
        <fullName evidence="6">CUB domain-containing protein</fullName>
    </recommendedName>
</protein>
<dbReference type="Pfam" id="PF00431">
    <property type="entry name" value="CUB"/>
    <property type="match status" value="2"/>
</dbReference>
<dbReference type="CDD" id="cd00041">
    <property type="entry name" value="CUB"/>
    <property type="match status" value="2"/>
</dbReference>
<dbReference type="PANTHER" id="PTHR24251">
    <property type="entry name" value="OVOCHYMASE-RELATED"/>
    <property type="match status" value="1"/>
</dbReference>
<comment type="caution">
    <text evidence="3">Lacks conserved residue(s) required for the propagation of feature annotation.</text>
</comment>
<evidence type="ECO:0000313" key="8">
    <source>
        <dbReference type="Proteomes" id="UP001152622"/>
    </source>
</evidence>
<evidence type="ECO:0000256" key="1">
    <source>
        <dbReference type="ARBA" id="ARBA00022737"/>
    </source>
</evidence>
<dbReference type="InterPro" id="IPR000859">
    <property type="entry name" value="CUB_dom"/>
</dbReference>
<evidence type="ECO:0000256" key="2">
    <source>
        <dbReference type="ARBA" id="ARBA00023157"/>
    </source>
</evidence>
<feature type="region of interest" description="Disordered" evidence="4">
    <location>
        <begin position="44"/>
        <end position="76"/>
    </location>
</feature>
<gene>
    <name evidence="7" type="ORF">SKAU_G00395430</name>
</gene>
<keyword evidence="1" id="KW-0677">Repeat</keyword>
<dbReference type="SMART" id="SM00042">
    <property type="entry name" value="CUB"/>
    <property type="match status" value="1"/>
</dbReference>
<keyword evidence="5" id="KW-0812">Transmembrane</keyword>
<dbReference type="Gene3D" id="2.60.120.290">
    <property type="entry name" value="Spermadhesin, CUB domain"/>
    <property type="match status" value="2"/>
</dbReference>
<keyword evidence="5" id="KW-0472">Membrane</keyword>
<comment type="caution">
    <text evidence="7">The sequence shown here is derived from an EMBL/GenBank/DDBJ whole genome shotgun (WGS) entry which is preliminary data.</text>
</comment>
<dbReference type="PROSITE" id="PS01180">
    <property type="entry name" value="CUB"/>
    <property type="match status" value="2"/>
</dbReference>
<evidence type="ECO:0000259" key="6">
    <source>
        <dbReference type="PROSITE" id="PS01180"/>
    </source>
</evidence>
<feature type="domain" description="CUB" evidence="6">
    <location>
        <begin position="58"/>
        <end position="168"/>
    </location>
</feature>
<evidence type="ECO:0000256" key="4">
    <source>
        <dbReference type="SAM" id="MobiDB-lite"/>
    </source>
</evidence>
<proteinExistence type="predicted"/>
<dbReference type="SUPFAM" id="SSF49854">
    <property type="entry name" value="Spermadhesin, CUB domain"/>
    <property type="match status" value="2"/>
</dbReference>